<dbReference type="RefSeq" id="WP_144210964.1">
    <property type="nucleotide sequence ID" value="NZ_CABHMZ010000029.1"/>
</dbReference>
<accession>A0A564TWF5</accession>
<keyword evidence="1 3" id="KW-0378">Hydrolase</keyword>
<evidence type="ECO:0000313" key="4">
    <source>
        <dbReference type="Proteomes" id="UP000385544"/>
    </source>
</evidence>
<gene>
    <name evidence="3" type="ORF">SCSS39_02031</name>
</gene>
<dbReference type="PANTHER" id="PTHR43546:SF9">
    <property type="entry name" value="L-ASCORBATE-6-PHOSPHATE LACTONASE ULAG-RELATED"/>
    <property type="match status" value="1"/>
</dbReference>
<dbReference type="Gene3D" id="3.60.15.10">
    <property type="entry name" value="Ribonuclease Z/Hydroxyacylglutathione hydrolase-like"/>
    <property type="match status" value="1"/>
</dbReference>
<dbReference type="OrthoDB" id="9789133at2"/>
<dbReference type="GO" id="GO:0016787">
    <property type="term" value="F:hydrolase activity"/>
    <property type="evidence" value="ECO:0007669"/>
    <property type="project" value="UniProtKB-KW"/>
</dbReference>
<dbReference type="InterPro" id="IPR001279">
    <property type="entry name" value="Metallo-B-lactamas"/>
</dbReference>
<evidence type="ECO:0000256" key="1">
    <source>
        <dbReference type="ARBA" id="ARBA00022801"/>
    </source>
</evidence>
<evidence type="ECO:0000259" key="2">
    <source>
        <dbReference type="Pfam" id="PF12706"/>
    </source>
</evidence>
<organism evidence="3 4">
    <name type="scientific">Streptococcus constellatus</name>
    <dbReference type="NCBI Taxonomy" id="76860"/>
    <lineage>
        <taxon>Bacteria</taxon>
        <taxon>Bacillati</taxon>
        <taxon>Bacillota</taxon>
        <taxon>Bacilli</taxon>
        <taxon>Lactobacillales</taxon>
        <taxon>Streptococcaceae</taxon>
        <taxon>Streptococcus</taxon>
        <taxon>Streptococcus anginosus group</taxon>
    </lineage>
</organism>
<dbReference type="EMBL" id="CABHMZ010000029">
    <property type="protein sequence ID" value="VUX11601.1"/>
    <property type="molecule type" value="Genomic_DNA"/>
</dbReference>
<sequence>MAVTQKKQATPPQTQPYGVEAFEKIDGTVLRWLGNSGLHINHRGTNIMVDPVLEDFDMPLLIDMPLSSKEIPQLESVFITHSDNDHFSNSFFENTKGKVGSYHAPHYVKDLMKERFDIDGTGHDIHSSFSVGDVQVTLTPADHAWQNERKKYDRVFQFEDFCGFWIETKDGKIWVPGDSRFLPEFMDLDEPDLIFFDFCNDSWHIGTENAIKVANHYPQADLILQHWGTVDSDWAVFNGDPAVLEGRIDNPERVHILAAGQPFELKKK</sequence>
<evidence type="ECO:0000313" key="3">
    <source>
        <dbReference type="EMBL" id="VUX11601.1"/>
    </source>
</evidence>
<dbReference type="SUPFAM" id="SSF56281">
    <property type="entry name" value="Metallo-hydrolase/oxidoreductase"/>
    <property type="match status" value="1"/>
</dbReference>
<dbReference type="InterPro" id="IPR036866">
    <property type="entry name" value="RibonucZ/Hydroxyglut_hydro"/>
</dbReference>
<dbReference type="InterPro" id="IPR050114">
    <property type="entry name" value="UPF0173_UPF0282_UlaG_hydrolase"/>
</dbReference>
<proteinExistence type="predicted"/>
<dbReference type="PANTHER" id="PTHR43546">
    <property type="entry name" value="UPF0173 METAL-DEPENDENT HYDROLASE MJ1163-RELATED"/>
    <property type="match status" value="1"/>
</dbReference>
<dbReference type="Proteomes" id="UP000385544">
    <property type="component" value="Unassembled WGS sequence"/>
</dbReference>
<dbReference type="AlphaFoldDB" id="A0A564TWF5"/>
<name>A0A564TWF5_STRCV</name>
<protein>
    <submittedName>
        <fullName evidence="3">Metal-dependent hydrolase</fullName>
    </submittedName>
</protein>
<dbReference type="Pfam" id="PF12706">
    <property type="entry name" value="Lactamase_B_2"/>
    <property type="match status" value="1"/>
</dbReference>
<feature type="domain" description="Metallo-beta-lactamase" evidence="2">
    <location>
        <begin position="45"/>
        <end position="227"/>
    </location>
</feature>
<reference evidence="3 4" key="1">
    <citation type="submission" date="2019-07" db="EMBL/GenBank/DDBJ databases">
        <authorList>
            <person name="Hibberd C M."/>
            <person name="Gehrig L. J."/>
            <person name="Chang H.-W."/>
            <person name="Venkatesh S."/>
        </authorList>
    </citation>
    <scope>NUCLEOTIDE SEQUENCE [LARGE SCALE GENOMIC DNA]</scope>
    <source>
        <strain evidence="3">Streptococcus_constellatus_SS_Bg39</strain>
    </source>
</reference>